<dbReference type="AlphaFoldDB" id="A0A8X6JKM0"/>
<sequence length="90" mass="9851">MNLWWLKFNPPLSSGIVKARELTSLEASATNDADAIIIMTNVMNLWWLKFDFPLSSGIVKALALTSLEASATNDADAIIIMSKAKLAKKL</sequence>
<accession>A0A8X6JKM0</accession>
<reference evidence="1" key="1">
    <citation type="submission" date="2020-07" db="EMBL/GenBank/DDBJ databases">
        <title>Multicomponent nature underlies the extraordinary mechanical properties of spider dragline silk.</title>
        <authorList>
            <person name="Kono N."/>
            <person name="Nakamura H."/>
            <person name="Mori M."/>
            <person name="Yoshida Y."/>
            <person name="Ohtoshi R."/>
            <person name="Malay A.D."/>
            <person name="Moran D.A.P."/>
            <person name="Tomita M."/>
            <person name="Numata K."/>
            <person name="Arakawa K."/>
        </authorList>
    </citation>
    <scope>NUCLEOTIDE SEQUENCE</scope>
</reference>
<evidence type="ECO:0000313" key="2">
    <source>
        <dbReference type="Proteomes" id="UP000887116"/>
    </source>
</evidence>
<organism evidence="1 2">
    <name type="scientific">Trichonephila clavata</name>
    <name type="common">Joro spider</name>
    <name type="synonym">Nephila clavata</name>
    <dbReference type="NCBI Taxonomy" id="2740835"/>
    <lineage>
        <taxon>Eukaryota</taxon>
        <taxon>Metazoa</taxon>
        <taxon>Ecdysozoa</taxon>
        <taxon>Arthropoda</taxon>
        <taxon>Chelicerata</taxon>
        <taxon>Arachnida</taxon>
        <taxon>Araneae</taxon>
        <taxon>Araneomorphae</taxon>
        <taxon>Entelegynae</taxon>
        <taxon>Araneoidea</taxon>
        <taxon>Nephilidae</taxon>
        <taxon>Trichonephila</taxon>
    </lineage>
</organism>
<name>A0A8X6JKM0_TRICU</name>
<keyword evidence="2" id="KW-1185">Reference proteome</keyword>
<proteinExistence type="predicted"/>
<dbReference type="EMBL" id="BMAO01029067">
    <property type="protein sequence ID" value="GFR29153.1"/>
    <property type="molecule type" value="Genomic_DNA"/>
</dbReference>
<protein>
    <submittedName>
        <fullName evidence="1">Uncharacterized protein</fullName>
    </submittedName>
</protein>
<dbReference type="Proteomes" id="UP000887116">
    <property type="component" value="Unassembled WGS sequence"/>
</dbReference>
<comment type="caution">
    <text evidence="1">The sequence shown here is derived from an EMBL/GenBank/DDBJ whole genome shotgun (WGS) entry which is preliminary data.</text>
</comment>
<evidence type="ECO:0000313" key="1">
    <source>
        <dbReference type="EMBL" id="GFR29153.1"/>
    </source>
</evidence>
<gene>
    <name evidence="1" type="ORF">TNCT_220501</name>
</gene>